<gene>
    <name evidence="1" type="ORF">A7A08_00032</name>
</gene>
<dbReference type="SUPFAM" id="SSF82649">
    <property type="entry name" value="SufE/NifU"/>
    <property type="match status" value="1"/>
</dbReference>
<sequence length="155" mass="16762">MTLQENIYSQRILRLASDIPRCERLTAPQASATAHSKLCGSTISVDLSMDGDVVTDYGQEVKACLLGQSSASIMGREIIGSTASELRAIAEVMRKMLKEDGPVPTGKWEDLAALQPVKDYRARQPSTLLVFDAVEDAISQIEAKRETNPTPAPAS</sequence>
<proteinExistence type="predicted"/>
<dbReference type="InterPro" id="IPR002871">
    <property type="entry name" value="NIF_FeS_clus_asmbl_NifU_N"/>
</dbReference>
<dbReference type="Proteomes" id="UP000095087">
    <property type="component" value="Unassembled WGS sequence"/>
</dbReference>
<accession>A0A1E2S1K9</accession>
<organism evidence="1 2">
    <name type="scientific">Methyloligella halotolerans</name>
    <dbReference type="NCBI Taxonomy" id="1177755"/>
    <lineage>
        <taxon>Bacteria</taxon>
        <taxon>Pseudomonadati</taxon>
        <taxon>Pseudomonadota</taxon>
        <taxon>Alphaproteobacteria</taxon>
        <taxon>Hyphomicrobiales</taxon>
        <taxon>Hyphomicrobiaceae</taxon>
        <taxon>Methyloligella</taxon>
    </lineage>
</organism>
<dbReference type="PATRIC" id="fig|1177755.3.peg.33"/>
<reference evidence="1 2" key="1">
    <citation type="submission" date="2016-07" db="EMBL/GenBank/DDBJ databases">
        <title>Draft genome sequence of Methyloligella halotolerans C2T (VKM B-2706T=CCUG 61687T=DSM 25045T), a halotolerant polyhydroxybutyrate accumulating methylotroph.</title>
        <authorList>
            <person name="Vasilenko O.V."/>
            <person name="Doronina N.V."/>
            <person name="Poroshina M.N."/>
            <person name="Tarlachkov S.V."/>
            <person name="Trotsenko Y.A."/>
        </authorList>
    </citation>
    <scope>NUCLEOTIDE SEQUENCE [LARGE SCALE GENOMIC DNA]</scope>
    <source>
        <strain evidence="1 2">VKM B-2706</strain>
    </source>
</reference>
<dbReference type="CDD" id="cd06664">
    <property type="entry name" value="IscU_like"/>
    <property type="match status" value="1"/>
</dbReference>
<dbReference type="RefSeq" id="WP_069093561.1">
    <property type="nucleotide sequence ID" value="NZ_MASI01000001.1"/>
</dbReference>
<dbReference type="AlphaFoldDB" id="A0A1E2S1K9"/>
<dbReference type="GO" id="GO:0016226">
    <property type="term" value="P:iron-sulfur cluster assembly"/>
    <property type="evidence" value="ECO:0007669"/>
    <property type="project" value="InterPro"/>
</dbReference>
<dbReference type="Gene3D" id="3.90.1010.10">
    <property type="match status" value="1"/>
</dbReference>
<comment type="caution">
    <text evidence="1">The sequence shown here is derived from an EMBL/GenBank/DDBJ whole genome shotgun (WGS) entry which is preliminary data.</text>
</comment>
<dbReference type="GO" id="GO:0051536">
    <property type="term" value="F:iron-sulfur cluster binding"/>
    <property type="evidence" value="ECO:0007669"/>
    <property type="project" value="InterPro"/>
</dbReference>
<dbReference type="EMBL" id="MASI01000001">
    <property type="protein sequence ID" value="ODA68215.1"/>
    <property type="molecule type" value="Genomic_DNA"/>
</dbReference>
<name>A0A1E2S1K9_9HYPH</name>
<dbReference type="GO" id="GO:0005506">
    <property type="term" value="F:iron ion binding"/>
    <property type="evidence" value="ECO:0007669"/>
    <property type="project" value="InterPro"/>
</dbReference>
<evidence type="ECO:0000313" key="2">
    <source>
        <dbReference type="Proteomes" id="UP000095087"/>
    </source>
</evidence>
<evidence type="ECO:0000313" key="1">
    <source>
        <dbReference type="EMBL" id="ODA68215.1"/>
    </source>
</evidence>
<dbReference type="STRING" id="1177755.A7A08_00032"/>
<protein>
    <submittedName>
        <fullName evidence="1">NifU-like protein</fullName>
    </submittedName>
</protein>
<keyword evidence="2" id="KW-1185">Reference proteome</keyword>